<proteinExistence type="predicted"/>
<comment type="caution">
    <text evidence="1">The sequence shown here is derived from an EMBL/GenBank/DDBJ whole genome shotgun (WGS) entry which is preliminary data.</text>
</comment>
<dbReference type="EMBL" id="MU267765">
    <property type="protein sequence ID" value="KAH7909342.1"/>
    <property type="molecule type" value="Genomic_DNA"/>
</dbReference>
<protein>
    <submittedName>
        <fullName evidence="1">Uncharacterized protein</fullName>
    </submittedName>
</protein>
<organism evidence="1 2">
    <name type="scientific">Hygrophoropsis aurantiaca</name>
    <dbReference type="NCBI Taxonomy" id="72124"/>
    <lineage>
        <taxon>Eukaryota</taxon>
        <taxon>Fungi</taxon>
        <taxon>Dikarya</taxon>
        <taxon>Basidiomycota</taxon>
        <taxon>Agaricomycotina</taxon>
        <taxon>Agaricomycetes</taxon>
        <taxon>Agaricomycetidae</taxon>
        <taxon>Boletales</taxon>
        <taxon>Coniophorineae</taxon>
        <taxon>Hygrophoropsidaceae</taxon>
        <taxon>Hygrophoropsis</taxon>
    </lineage>
</organism>
<reference evidence="1" key="1">
    <citation type="journal article" date="2021" name="New Phytol.">
        <title>Evolutionary innovations through gain and loss of genes in the ectomycorrhizal Boletales.</title>
        <authorList>
            <person name="Wu G."/>
            <person name="Miyauchi S."/>
            <person name="Morin E."/>
            <person name="Kuo A."/>
            <person name="Drula E."/>
            <person name="Varga T."/>
            <person name="Kohler A."/>
            <person name="Feng B."/>
            <person name="Cao Y."/>
            <person name="Lipzen A."/>
            <person name="Daum C."/>
            <person name="Hundley H."/>
            <person name="Pangilinan J."/>
            <person name="Johnson J."/>
            <person name="Barry K."/>
            <person name="LaButti K."/>
            <person name="Ng V."/>
            <person name="Ahrendt S."/>
            <person name="Min B."/>
            <person name="Choi I.G."/>
            <person name="Park H."/>
            <person name="Plett J.M."/>
            <person name="Magnuson J."/>
            <person name="Spatafora J.W."/>
            <person name="Nagy L.G."/>
            <person name="Henrissat B."/>
            <person name="Grigoriev I.V."/>
            <person name="Yang Z.L."/>
            <person name="Xu J."/>
            <person name="Martin F.M."/>
        </authorList>
    </citation>
    <scope>NUCLEOTIDE SEQUENCE</scope>
    <source>
        <strain evidence="1">ATCC 28755</strain>
    </source>
</reference>
<feature type="non-terminal residue" evidence="1">
    <location>
        <position position="1"/>
    </location>
</feature>
<keyword evidence="2" id="KW-1185">Reference proteome</keyword>
<dbReference type="Proteomes" id="UP000790377">
    <property type="component" value="Unassembled WGS sequence"/>
</dbReference>
<evidence type="ECO:0000313" key="2">
    <source>
        <dbReference type="Proteomes" id="UP000790377"/>
    </source>
</evidence>
<accession>A0ACB8A7Y8</accession>
<gene>
    <name evidence="1" type="ORF">BJ138DRAFT_1011025</name>
</gene>
<evidence type="ECO:0000313" key="1">
    <source>
        <dbReference type="EMBL" id="KAH7909342.1"/>
    </source>
</evidence>
<sequence length="288" mass="33130">RDIRSHTLQLMNRPNRSAPFTSSNIAESKEVSRFNAKGAGGPTLERFCVDLAGKPTSKWNKRAAIIFRQDFINCNKYECTDPEEIETRFLTHLRALDLQYRLLEEQQDDSDDEARDSDADDEGQPNTLDVDKTLNARKQRRYALAVRRLNVAKVFPDMKRFIPLLQRMSTDAHSGDESDHHSGNKDGRRPRYAIVGIPWRAPVVTRWIRDIDRVHLSTHFKSNGRATPGAFPRYRIASTRVEHNGEVVKGLPGNFYDPAWLETLDDLEMEELNRQPDVDFSHTTAIRE</sequence>
<name>A0ACB8A7Y8_9AGAM</name>